<sequence length="434" mass="47283">MSGKLNSSFLTGNALSRRDALKGIGAAAAMTTAPGFVRYAQSQPSTPIRIGFQAHRTGIGAAYGRWYERTTAAAVKLINDGGGINGRPVEIITEDDGTDAARGAEVVEKFANQHHVDIVYGTLFSHVVVGSAPAAGELKIPYYVVSEGYHVASGQMNRWVLQPGITDVRAQCHAVAPWISQNVGKKVTMIYPDYAFGHDHRDFFAPAIEAQGGEVIAKIAIPPTETTFTRYLPQIPPQTDVIYHVMVGPAVLTFVKELGEFYGGGGPKLFGFIDSLEAVDLRSPGLEFLEGSHFWEGMARYRQTDASEHEIAYRDTVGLDDNGASVNDKRDVSTAGHMFGCWETLHVIKQAMEAADYKGPEDRARLVEATEAISELPESLAHPQGDKIFDGKVHQVFGRQNISLVENGTLKVVHRTSIEDGRYESDTDYTTQPL</sequence>
<dbReference type="Proteomes" id="UP000242763">
    <property type="component" value="Unassembled WGS sequence"/>
</dbReference>
<dbReference type="GO" id="GO:0006865">
    <property type="term" value="P:amino acid transport"/>
    <property type="evidence" value="ECO:0007669"/>
    <property type="project" value="UniProtKB-KW"/>
</dbReference>
<keyword evidence="3" id="KW-0029">Amino-acid transport</keyword>
<organism evidence="5 6">
    <name type="scientific">Aquamicrobium aerolatum DSM 21857</name>
    <dbReference type="NCBI Taxonomy" id="1121003"/>
    <lineage>
        <taxon>Bacteria</taxon>
        <taxon>Pseudomonadati</taxon>
        <taxon>Pseudomonadota</taxon>
        <taxon>Alphaproteobacteria</taxon>
        <taxon>Hyphomicrobiales</taxon>
        <taxon>Phyllobacteriaceae</taxon>
        <taxon>Aerobium</taxon>
    </lineage>
</organism>
<keyword evidence="3" id="KW-0813">Transport</keyword>
<evidence type="ECO:0000313" key="6">
    <source>
        <dbReference type="Proteomes" id="UP000242763"/>
    </source>
</evidence>
<comment type="similarity">
    <text evidence="1">Belongs to the leucine-binding protein family.</text>
</comment>
<feature type="domain" description="Leucine-binding protein" evidence="4">
    <location>
        <begin position="47"/>
        <end position="396"/>
    </location>
</feature>
<reference evidence="6" key="1">
    <citation type="submission" date="2016-10" db="EMBL/GenBank/DDBJ databases">
        <authorList>
            <person name="Varghese N."/>
            <person name="Submissions S."/>
        </authorList>
    </citation>
    <scope>NUCLEOTIDE SEQUENCE [LARGE SCALE GENOMIC DNA]</scope>
    <source>
        <strain evidence="6">DSM 21857</strain>
    </source>
</reference>
<dbReference type="InterPro" id="IPR006311">
    <property type="entry name" value="TAT_signal"/>
</dbReference>
<dbReference type="AlphaFoldDB" id="A0A1I3S6E8"/>
<evidence type="ECO:0000313" key="5">
    <source>
        <dbReference type="EMBL" id="SFJ53179.1"/>
    </source>
</evidence>
<evidence type="ECO:0000259" key="4">
    <source>
        <dbReference type="Pfam" id="PF13458"/>
    </source>
</evidence>
<dbReference type="InterPro" id="IPR028082">
    <property type="entry name" value="Peripla_BP_I"/>
</dbReference>
<dbReference type="OrthoDB" id="9794229at2"/>
<dbReference type="InterPro" id="IPR051010">
    <property type="entry name" value="BCAA_transport"/>
</dbReference>
<keyword evidence="2" id="KW-0732">Signal</keyword>
<name>A0A1I3S6E8_9HYPH</name>
<protein>
    <submittedName>
        <fullName evidence="5">Branched-chain amino acid transport system substrate-binding protein</fullName>
    </submittedName>
</protein>
<evidence type="ECO:0000256" key="1">
    <source>
        <dbReference type="ARBA" id="ARBA00010062"/>
    </source>
</evidence>
<proteinExistence type="inferred from homology"/>
<gene>
    <name evidence="5" type="ORF">SAMN03080618_03246</name>
</gene>
<dbReference type="Pfam" id="PF13458">
    <property type="entry name" value="Peripla_BP_6"/>
    <property type="match status" value="1"/>
</dbReference>
<dbReference type="InterPro" id="IPR028081">
    <property type="entry name" value="Leu-bd"/>
</dbReference>
<dbReference type="Gene3D" id="3.40.50.2300">
    <property type="match status" value="2"/>
</dbReference>
<dbReference type="PANTHER" id="PTHR30483">
    <property type="entry name" value="LEUCINE-SPECIFIC-BINDING PROTEIN"/>
    <property type="match status" value="1"/>
</dbReference>
<dbReference type="RefSeq" id="WP_091524503.1">
    <property type="nucleotide sequence ID" value="NZ_FORF01000026.1"/>
</dbReference>
<accession>A0A1I3S6E8</accession>
<dbReference type="SUPFAM" id="SSF53822">
    <property type="entry name" value="Periplasmic binding protein-like I"/>
    <property type="match status" value="1"/>
</dbReference>
<evidence type="ECO:0000256" key="3">
    <source>
        <dbReference type="ARBA" id="ARBA00022970"/>
    </source>
</evidence>
<dbReference type="EMBL" id="FORF01000026">
    <property type="protein sequence ID" value="SFJ53179.1"/>
    <property type="molecule type" value="Genomic_DNA"/>
</dbReference>
<evidence type="ECO:0000256" key="2">
    <source>
        <dbReference type="ARBA" id="ARBA00022729"/>
    </source>
</evidence>
<dbReference type="PANTHER" id="PTHR30483:SF6">
    <property type="entry name" value="PERIPLASMIC BINDING PROTEIN OF ABC TRANSPORTER FOR NATURAL AMINO ACIDS"/>
    <property type="match status" value="1"/>
</dbReference>
<dbReference type="PROSITE" id="PS51318">
    <property type="entry name" value="TAT"/>
    <property type="match status" value="1"/>
</dbReference>
<keyword evidence="6" id="KW-1185">Reference proteome</keyword>
<dbReference type="STRING" id="1121003.SAMN03080618_03246"/>